<dbReference type="SUPFAM" id="SSF54523">
    <property type="entry name" value="Pili subunits"/>
    <property type="match status" value="1"/>
</dbReference>
<dbReference type="AlphaFoldDB" id="A0AAX0HDS4"/>
<organism evidence="2 3">
    <name type="scientific">Campylobacter fetus subsp. testudinum</name>
    <dbReference type="NCBI Taxonomy" id="1507806"/>
    <lineage>
        <taxon>Bacteria</taxon>
        <taxon>Pseudomonadati</taxon>
        <taxon>Campylobacterota</taxon>
        <taxon>Epsilonproteobacteria</taxon>
        <taxon>Campylobacterales</taxon>
        <taxon>Campylobacteraceae</taxon>
        <taxon>Campylobacter</taxon>
    </lineage>
</organism>
<dbReference type="EMBL" id="LFLK01000001">
    <property type="protein sequence ID" value="OCR91760.1"/>
    <property type="molecule type" value="Genomic_DNA"/>
</dbReference>
<dbReference type="InterPro" id="IPR012902">
    <property type="entry name" value="N_methyl_site"/>
</dbReference>
<evidence type="ECO:0000313" key="3">
    <source>
        <dbReference type="Proteomes" id="UP000093100"/>
    </source>
</evidence>
<dbReference type="Proteomes" id="UP000093100">
    <property type="component" value="Unassembled WGS sequence"/>
</dbReference>
<evidence type="ECO:0000313" key="2">
    <source>
        <dbReference type="EMBL" id="OCR91760.1"/>
    </source>
</evidence>
<dbReference type="NCBIfam" id="TIGR02532">
    <property type="entry name" value="IV_pilin_GFxxxE"/>
    <property type="match status" value="1"/>
</dbReference>
<keyword evidence="1" id="KW-0812">Transmembrane</keyword>
<sequence>MKRAFTMIELVVAIVISGILLSIGVKIFDVIYKNYTQQKRIVELESISKTVIEQIEKRLSYRIKPTLSMKIGDDYKSLKDADSDDTKNPFIWYMQSYETQRIFDSNPDNIKRIFGWTGFINLDKDKTLPDENGLTINSPESNFLKIKDIINDLGFSDLFIIFKVDPENNINRYYVKPDTTNLINPLAHKIEIESNTNLKINKPLKEILEKKDANGKFINKLEISELYYLSHSINQLSIDNSKNLLLTEFIPFGDNGAHKEVSKNVLAANVSSLRFKYLGGSDSISIKLCLEDPNTETEDPNTGNKRILEVCKTQVVQ</sequence>
<keyword evidence="1" id="KW-0472">Membrane</keyword>
<evidence type="ECO:0000256" key="1">
    <source>
        <dbReference type="SAM" id="Phobius"/>
    </source>
</evidence>
<proteinExistence type="predicted"/>
<dbReference type="Pfam" id="PF07963">
    <property type="entry name" value="N_methyl"/>
    <property type="match status" value="1"/>
</dbReference>
<dbReference type="Gene3D" id="3.30.700.10">
    <property type="entry name" value="Glycoprotein, Type 4 Pilin"/>
    <property type="match status" value="1"/>
</dbReference>
<gene>
    <name evidence="2" type="ORF">CFT12S02225_00415</name>
</gene>
<accession>A0AAX0HDS4</accession>
<dbReference type="InterPro" id="IPR045584">
    <property type="entry name" value="Pilin-like"/>
</dbReference>
<protein>
    <submittedName>
        <fullName evidence="2">Prepilin cleavage protein</fullName>
    </submittedName>
</protein>
<name>A0AAX0HDS4_CAMFE</name>
<feature type="transmembrane region" description="Helical" evidence="1">
    <location>
        <begin position="7"/>
        <end position="28"/>
    </location>
</feature>
<reference evidence="2 3" key="1">
    <citation type="journal article" date="2016" name="Genome Biol. Evol.">
        <title>Comparative Genomics of Campylobacter fetus from Reptiles and Mammals Reveals Divergent Evolution in Host-Associated Lineages.</title>
        <authorList>
            <person name="Gilbert M.J."/>
            <person name="Miller W.G."/>
            <person name="Yee E."/>
            <person name="Zomer A.L."/>
            <person name="van der Graaf-van Bloois L."/>
            <person name="Fitzgerald C."/>
            <person name="Forbes K.J."/>
            <person name="Meric G."/>
            <person name="Sheppard S.K."/>
            <person name="Wagenaar J.A."/>
            <person name="Duim B."/>
        </authorList>
    </citation>
    <scope>NUCLEOTIDE SEQUENCE [LARGE SCALE GENOMIC DNA]</scope>
    <source>
        <strain evidence="2 3">12S02225-3</strain>
    </source>
</reference>
<comment type="caution">
    <text evidence="2">The sequence shown here is derived from an EMBL/GenBank/DDBJ whole genome shotgun (WGS) entry which is preliminary data.</text>
</comment>
<keyword evidence="1" id="KW-1133">Transmembrane helix</keyword>